<protein>
    <submittedName>
        <fullName evidence="1">Protein NUCLEAR FUSION DEFECTIVE 4-like</fullName>
    </submittedName>
</protein>
<reference evidence="1" key="1">
    <citation type="submission" date="2018-02" db="EMBL/GenBank/DDBJ databases">
        <title>Rhizophora mucronata_Transcriptome.</title>
        <authorList>
            <person name="Meera S.P."/>
            <person name="Sreeshan A."/>
            <person name="Augustine A."/>
        </authorList>
    </citation>
    <scope>NUCLEOTIDE SEQUENCE</scope>
    <source>
        <tissue evidence="1">Leaf</tissue>
    </source>
</reference>
<evidence type="ECO:0000313" key="1">
    <source>
        <dbReference type="EMBL" id="MBX65286.1"/>
    </source>
</evidence>
<organism evidence="1">
    <name type="scientific">Rhizophora mucronata</name>
    <name type="common">Asiatic mangrove</name>
    <dbReference type="NCBI Taxonomy" id="61149"/>
    <lineage>
        <taxon>Eukaryota</taxon>
        <taxon>Viridiplantae</taxon>
        <taxon>Streptophyta</taxon>
        <taxon>Embryophyta</taxon>
        <taxon>Tracheophyta</taxon>
        <taxon>Spermatophyta</taxon>
        <taxon>Magnoliopsida</taxon>
        <taxon>eudicotyledons</taxon>
        <taxon>Gunneridae</taxon>
        <taxon>Pentapetalae</taxon>
        <taxon>rosids</taxon>
        <taxon>fabids</taxon>
        <taxon>Malpighiales</taxon>
        <taxon>Rhizophoraceae</taxon>
        <taxon>Rhizophora</taxon>
    </lineage>
</organism>
<accession>A0A2P2QEA8</accession>
<name>A0A2P2QEA8_RHIMU</name>
<proteinExistence type="predicted"/>
<dbReference type="EMBL" id="GGEC01084802">
    <property type="protein sequence ID" value="MBX65286.1"/>
    <property type="molecule type" value="Transcribed_RNA"/>
</dbReference>
<sequence length="14" mass="1801">MAYHQKEKKYKAYL</sequence>